<evidence type="ECO:0000313" key="4">
    <source>
        <dbReference type="Proteomes" id="UP000290289"/>
    </source>
</evidence>
<protein>
    <recommendedName>
        <fullName evidence="2">Nicotianamine synthase</fullName>
        <ecNumber evidence="2">2.5.1.43</ecNumber>
    </recommendedName>
</protein>
<keyword evidence="4" id="KW-1185">Reference proteome</keyword>
<dbReference type="STRING" id="3750.A0A498I5P2"/>
<name>A0A498I5P2_MALDO</name>
<accession>A0A498I5P2</accession>
<proteinExistence type="inferred from homology"/>
<dbReference type="GO" id="GO:0030418">
    <property type="term" value="P:nicotianamine biosynthetic process"/>
    <property type="evidence" value="ECO:0007669"/>
    <property type="project" value="UniProtKB-UniRule"/>
</dbReference>
<dbReference type="Pfam" id="PF03059">
    <property type="entry name" value="NAS"/>
    <property type="match status" value="2"/>
</dbReference>
<comment type="similarity">
    <text evidence="1 2">Belongs to the nicotianamine synthase (NAS)-like family.</text>
</comment>
<comment type="function">
    <text evidence="2">Synthesizes nicotianamine, a polyamine which serves as a sensor for the physiological iron status within the plant, and/or might be involved in the transport of iron.</text>
</comment>
<dbReference type="InterPro" id="IPR029063">
    <property type="entry name" value="SAM-dependent_MTases_sf"/>
</dbReference>
<organism evidence="3 4">
    <name type="scientific">Malus domestica</name>
    <name type="common">Apple</name>
    <name type="synonym">Pyrus malus</name>
    <dbReference type="NCBI Taxonomy" id="3750"/>
    <lineage>
        <taxon>Eukaryota</taxon>
        <taxon>Viridiplantae</taxon>
        <taxon>Streptophyta</taxon>
        <taxon>Embryophyta</taxon>
        <taxon>Tracheophyta</taxon>
        <taxon>Spermatophyta</taxon>
        <taxon>Magnoliopsida</taxon>
        <taxon>eudicotyledons</taxon>
        <taxon>Gunneridae</taxon>
        <taxon>Pentapetalae</taxon>
        <taxon>rosids</taxon>
        <taxon>fabids</taxon>
        <taxon>Rosales</taxon>
        <taxon>Rosaceae</taxon>
        <taxon>Amygdaloideae</taxon>
        <taxon>Maleae</taxon>
        <taxon>Malus</taxon>
    </lineage>
</organism>
<dbReference type="Proteomes" id="UP000290289">
    <property type="component" value="Chromosome 13"/>
</dbReference>
<evidence type="ECO:0000256" key="1">
    <source>
        <dbReference type="ARBA" id="ARBA00007009"/>
    </source>
</evidence>
<evidence type="ECO:0000256" key="2">
    <source>
        <dbReference type="RuleBase" id="RU368095"/>
    </source>
</evidence>
<gene>
    <name evidence="3" type="ORF">DVH24_002344</name>
</gene>
<keyword evidence="2" id="KW-0808">Transferase</keyword>
<dbReference type="InterPro" id="IPR004298">
    <property type="entry name" value="Nicotian_synth"/>
</dbReference>
<dbReference type="EC" id="2.5.1.43" evidence="2"/>
<dbReference type="PANTHER" id="PTHR32266">
    <property type="entry name" value="NICOTIANAMINE SYNTHASE 3"/>
    <property type="match status" value="1"/>
</dbReference>
<dbReference type="PROSITE" id="PS51142">
    <property type="entry name" value="NAS"/>
    <property type="match status" value="1"/>
</dbReference>
<comment type="catalytic activity">
    <reaction evidence="2">
        <text>3 S-adenosyl-L-methionine = nicotianamine + 3 S-methyl-5'-thioadenosine + 3 H(+)</text>
        <dbReference type="Rhea" id="RHEA:16481"/>
        <dbReference type="ChEBI" id="CHEBI:15378"/>
        <dbReference type="ChEBI" id="CHEBI:17509"/>
        <dbReference type="ChEBI" id="CHEBI:58249"/>
        <dbReference type="ChEBI" id="CHEBI:59789"/>
        <dbReference type="EC" id="2.5.1.43"/>
    </reaction>
</comment>
<comment type="caution">
    <text evidence="3">The sequence shown here is derived from an EMBL/GenBank/DDBJ whole genome shotgun (WGS) entry which is preliminary data.</text>
</comment>
<keyword evidence="2" id="KW-0949">S-adenosyl-L-methionine</keyword>
<sequence>MEKPCHKVPKTKQPVNPYFNLNFNLLFTYGFPSNLQLGNPNSCRASHCTINSLFTQLVNLCTLPCDIDIMDLSQEFKLSARVLSIYVATLKAFWSLNSPHSHNSKPALNIFPYYDNYVLLANLEHKILVDNGVVHPNKVAFVGSGPMPLTSFILATYHMKSTHFDNFDIDEKANDVAQKIVFTDVELSKRMKFETNDIMKVREKLAEYECIFLAALVGMNKENKEVYEGWKLVEEHDLPGFELLTIFHPNNEVINSVVLSLIDLYGRADGLLELQFSKFLPLNNLNLFPYYGNYVLLANLKHKIFVDNRVVHPKKVAFAGSEPMPLTSFILATQHMKSTHFDNFDIDEKANDEGQKLLLWTLSYQRR</sequence>
<dbReference type="AlphaFoldDB" id="A0A498I5P2"/>
<dbReference type="GO" id="GO:0030410">
    <property type="term" value="F:nicotianamine synthase activity"/>
    <property type="evidence" value="ECO:0007669"/>
    <property type="project" value="UniProtKB-UniRule"/>
</dbReference>
<dbReference type="EMBL" id="RDQH01000339">
    <property type="protein sequence ID" value="RXH78826.1"/>
    <property type="molecule type" value="Genomic_DNA"/>
</dbReference>
<dbReference type="PANTHER" id="PTHR32266:SF11">
    <property type="entry name" value="NICOTIANAMINE SYNTHASE"/>
    <property type="match status" value="1"/>
</dbReference>
<dbReference type="Gene3D" id="3.40.50.150">
    <property type="entry name" value="Vaccinia Virus protein VP39"/>
    <property type="match status" value="2"/>
</dbReference>
<evidence type="ECO:0000313" key="3">
    <source>
        <dbReference type="EMBL" id="RXH78826.1"/>
    </source>
</evidence>
<reference evidence="3 4" key="1">
    <citation type="submission" date="2018-10" db="EMBL/GenBank/DDBJ databases">
        <title>A high-quality apple genome assembly.</title>
        <authorList>
            <person name="Hu J."/>
        </authorList>
    </citation>
    <scope>NUCLEOTIDE SEQUENCE [LARGE SCALE GENOMIC DNA]</scope>
    <source>
        <strain evidence="4">cv. HFTH1</strain>
        <tissue evidence="3">Young leaf</tissue>
    </source>
</reference>